<keyword evidence="10" id="KW-1185">Reference proteome</keyword>
<dbReference type="PANTHER" id="PTHR30509:SF9">
    <property type="entry name" value="MULTIDRUG RESISTANCE PROTEIN MDTO"/>
    <property type="match status" value="1"/>
</dbReference>
<feature type="transmembrane region" description="Helical" evidence="7">
    <location>
        <begin position="58"/>
        <end position="76"/>
    </location>
</feature>
<feature type="domain" description="Integral membrane bound transporter" evidence="8">
    <location>
        <begin position="357"/>
        <end position="483"/>
    </location>
</feature>
<reference evidence="9" key="2">
    <citation type="submission" date="2020-09" db="EMBL/GenBank/DDBJ databases">
        <authorList>
            <person name="Sun Q."/>
            <person name="Zhou Y."/>
        </authorList>
    </citation>
    <scope>NUCLEOTIDE SEQUENCE</scope>
    <source>
        <strain evidence="9">CGMCC 1.12777</strain>
    </source>
</reference>
<keyword evidence="4 7" id="KW-1133">Transmembrane helix</keyword>
<dbReference type="Pfam" id="PF13515">
    <property type="entry name" value="FUSC_2"/>
    <property type="match status" value="1"/>
</dbReference>
<evidence type="ECO:0000256" key="1">
    <source>
        <dbReference type="ARBA" id="ARBA00004651"/>
    </source>
</evidence>
<evidence type="ECO:0000313" key="10">
    <source>
        <dbReference type="Proteomes" id="UP000656813"/>
    </source>
</evidence>
<feature type="transmembrane region" description="Helical" evidence="7">
    <location>
        <begin position="112"/>
        <end position="141"/>
    </location>
</feature>
<evidence type="ECO:0000259" key="8">
    <source>
        <dbReference type="Pfam" id="PF13515"/>
    </source>
</evidence>
<keyword evidence="2" id="KW-1003">Cell membrane</keyword>
<comment type="subcellular location">
    <subcellularLocation>
        <location evidence="1">Cell membrane</location>
        <topology evidence="1">Multi-pass membrane protein</topology>
    </subcellularLocation>
</comment>
<dbReference type="Proteomes" id="UP000656813">
    <property type="component" value="Unassembled WGS sequence"/>
</dbReference>
<dbReference type="RefSeq" id="WP_188496983.1">
    <property type="nucleotide sequence ID" value="NZ_BMFV01000010.1"/>
</dbReference>
<dbReference type="EMBL" id="BMFV01000010">
    <property type="protein sequence ID" value="GGH80541.1"/>
    <property type="molecule type" value="Genomic_DNA"/>
</dbReference>
<evidence type="ECO:0000313" key="9">
    <source>
        <dbReference type="EMBL" id="GGH80541.1"/>
    </source>
</evidence>
<protein>
    <submittedName>
        <fullName evidence="9">Putative membrane protein YvaC</fullName>
    </submittedName>
</protein>
<feature type="transmembrane region" description="Helical" evidence="7">
    <location>
        <begin position="371"/>
        <end position="390"/>
    </location>
</feature>
<name>A0A8J2ZW13_9BACL</name>
<evidence type="ECO:0000256" key="3">
    <source>
        <dbReference type="ARBA" id="ARBA00022692"/>
    </source>
</evidence>
<gene>
    <name evidence="9" type="primary">yvaC</name>
    <name evidence="9" type="ORF">GCM10007096_17110</name>
</gene>
<accession>A0A8J2ZW13</accession>
<evidence type="ECO:0000256" key="7">
    <source>
        <dbReference type="SAM" id="Phobius"/>
    </source>
</evidence>
<proteinExistence type="inferred from homology"/>
<feature type="transmembrane region" description="Helical" evidence="7">
    <location>
        <begin position="343"/>
        <end position="365"/>
    </location>
</feature>
<feature type="transmembrane region" description="Helical" evidence="7">
    <location>
        <begin position="467"/>
        <end position="488"/>
    </location>
</feature>
<evidence type="ECO:0000256" key="4">
    <source>
        <dbReference type="ARBA" id="ARBA00022989"/>
    </source>
</evidence>
<dbReference type="AlphaFoldDB" id="A0A8J2ZW13"/>
<comment type="similarity">
    <text evidence="6">Belongs to the YccS/YhfK family.</text>
</comment>
<evidence type="ECO:0000256" key="6">
    <source>
        <dbReference type="ARBA" id="ARBA00043993"/>
    </source>
</evidence>
<dbReference type="PANTHER" id="PTHR30509">
    <property type="entry name" value="P-HYDROXYBENZOIC ACID EFFLUX PUMP SUBUNIT-RELATED"/>
    <property type="match status" value="1"/>
</dbReference>
<keyword evidence="5 7" id="KW-0472">Membrane</keyword>
<sequence>MENIESRELFWGRVITVFKQAFKVNKNPFPWLKAFRAGLAASLPVFIGMLLGHLDYGLLACIGAFTYLYVFDIPYVQRAKKIFFVMIGITLSVFLGTLLAPYPIGADIVMGVIGAIAIFVFGALQITGPSAIFFVLCFAMTTGMPSDPSLAPLRAGFVLLGGALSWVISMLGWFKNPHGPEINAVKRVYKELASLMDAVGTSQLHAAKNRMISALNQTESVLLSGYSTKVKANGWKRLYLLNEYANAIYIDVVAYSNGKNSAFPPELGASVRALSESIGSKKKNDRKILQPVHMNKEVGEILEKIYDADAILNENVDKIDQEVQVDRPSLKTIFLGAFDKKSIIFLSSIKYGVVLTIAALIAHIFPFERSYWVPLSCAAVMSGNTIIATFHRAVQRMFGTLIGLLIAGLILVTVHNGYIIALVILCLTFVTELFIVRNYGMAALFFTPSALIMAEYSTQVFDYSYFATVRATDIIVGSLIGLAGALLIGSRSASKLLNHLIAKTIRSQGQLILAMFSRHSHRTHYTKISERSKMQTNFTNLMTLYNTALGELFSNKERIDSLWPVIFSIEQIEHYLDTSLKTGNSGKIPDETLAQWLYVFETMALAVDNDQIPTVKEVPDIEGFTHLRTEVLELQKAFQLVKKEKPEA</sequence>
<feature type="transmembrane region" description="Helical" evidence="7">
    <location>
        <begin position="153"/>
        <end position="174"/>
    </location>
</feature>
<feature type="transmembrane region" description="Helical" evidence="7">
    <location>
        <begin position="82"/>
        <end position="100"/>
    </location>
</feature>
<evidence type="ECO:0000256" key="2">
    <source>
        <dbReference type="ARBA" id="ARBA00022475"/>
    </source>
</evidence>
<comment type="caution">
    <text evidence="9">The sequence shown here is derived from an EMBL/GenBank/DDBJ whole genome shotgun (WGS) entry which is preliminary data.</text>
</comment>
<reference evidence="9" key="1">
    <citation type="journal article" date="2014" name="Int. J. Syst. Evol. Microbiol.">
        <title>Complete genome sequence of Corynebacterium casei LMG S-19264T (=DSM 44701T), isolated from a smear-ripened cheese.</title>
        <authorList>
            <consortium name="US DOE Joint Genome Institute (JGI-PGF)"/>
            <person name="Walter F."/>
            <person name="Albersmeier A."/>
            <person name="Kalinowski J."/>
            <person name="Ruckert C."/>
        </authorList>
    </citation>
    <scope>NUCLEOTIDE SEQUENCE</scope>
    <source>
        <strain evidence="9">CGMCC 1.12777</strain>
    </source>
</reference>
<evidence type="ECO:0000256" key="5">
    <source>
        <dbReference type="ARBA" id="ARBA00023136"/>
    </source>
</evidence>
<dbReference type="InterPro" id="IPR049453">
    <property type="entry name" value="Memb_transporter_dom"/>
</dbReference>
<dbReference type="GO" id="GO:0005886">
    <property type="term" value="C:plasma membrane"/>
    <property type="evidence" value="ECO:0007669"/>
    <property type="project" value="UniProtKB-SubCell"/>
</dbReference>
<keyword evidence="3 7" id="KW-0812">Transmembrane</keyword>
<organism evidence="9 10">
    <name type="scientific">Pullulanibacillus pueri</name>
    <dbReference type="NCBI Taxonomy" id="1437324"/>
    <lineage>
        <taxon>Bacteria</taxon>
        <taxon>Bacillati</taxon>
        <taxon>Bacillota</taxon>
        <taxon>Bacilli</taxon>
        <taxon>Bacillales</taxon>
        <taxon>Sporolactobacillaceae</taxon>
        <taxon>Pullulanibacillus</taxon>
    </lineage>
</organism>